<keyword evidence="1" id="KW-0812">Transmembrane</keyword>
<feature type="domain" description="Sphingolipid delta4-desaturase N-terminal" evidence="2">
    <location>
        <begin position="5"/>
        <end position="43"/>
    </location>
</feature>
<evidence type="ECO:0000313" key="3">
    <source>
        <dbReference type="EMBL" id="KHJ84522.1"/>
    </source>
</evidence>
<keyword evidence="1" id="KW-1133">Transmembrane helix</keyword>
<organism evidence="3 4">
    <name type="scientific">Oesophagostomum dentatum</name>
    <name type="common">Nodular worm</name>
    <dbReference type="NCBI Taxonomy" id="61180"/>
    <lineage>
        <taxon>Eukaryota</taxon>
        <taxon>Metazoa</taxon>
        <taxon>Ecdysozoa</taxon>
        <taxon>Nematoda</taxon>
        <taxon>Chromadorea</taxon>
        <taxon>Rhabditida</taxon>
        <taxon>Rhabditina</taxon>
        <taxon>Rhabditomorpha</taxon>
        <taxon>Strongyloidea</taxon>
        <taxon>Strongylidae</taxon>
        <taxon>Oesophagostomum</taxon>
    </lineage>
</organism>
<accession>A0A0B1SLX3</accession>
<evidence type="ECO:0000256" key="1">
    <source>
        <dbReference type="SAM" id="Phobius"/>
    </source>
</evidence>
<protein>
    <submittedName>
        <fullName evidence="3">Sphingolipid Delta4-desaturase</fullName>
    </submittedName>
</protein>
<dbReference type="GO" id="GO:0042284">
    <property type="term" value="F:sphingolipid delta-4 desaturase activity"/>
    <property type="evidence" value="ECO:0007669"/>
    <property type="project" value="TreeGrafter"/>
</dbReference>
<dbReference type="SMART" id="SM01269">
    <property type="entry name" value="Lipid_DES"/>
    <property type="match status" value="1"/>
</dbReference>
<dbReference type="Pfam" id="PF08557">
    <property type="entry name" value="Lipid_DES"/>
    <property type="match status" value="1"/>
</dbReference>
<proteinExistence type="predicted"/>
<feature type="transmembrane region" description="Helical" evidence="1">
    <location>
        <begin position="42"/>
        <end position="61"/>
    </location>
</feature>
<evidence type="ECO:0000313" key="4">
    <source>
        <dbReference type="Proteomes" id="UP000053660"/>
    </source>
</evidence>
<gene>
    <name evidence="3" type="ORF">OESDEN_15762</name>
</gene>
<keyword evidence="4" id="KW-1185">Reference proteome</keyword>
<keyword evidence="1" id="KW-0472">Membrane</keyword>
<feature type="non-terminal residue" evidence="3">
    <location>
        <position position="62"/>
    </location>
</feature>
<reference evidence="3 4" key="1">
    <citation type="submission" date="2014-03" db="EMBL/GenBank/DDBJ databases">
        <title>Draft genome of the hookworm Oesophagostomum dentatum.</title>
        <authorList>
            <person name="Mitreva M."/>
        </authorList>
    </citation>
    <scope>NUCLEOTIDE SEQUENCE [LARGE SCALE GENOMIC DNA]</scope>
    <source>
        <strain evidence="3 4">OD-Hann</strain>
    </source>
</reference>
<dbReference type="OrthoDB" id="200948at2759"/>
<dbReference type="Proteomes" id="UP000053660">
    <property type="component" value="Unassembled WGS sequence"/>
</dbReference>
<dbReference type="GO" id="GO:0016020">
    <property type="term" value="C:membrane"/>
    <property type="evidence" value="ECO:0007669"/>
    <property type="project" value="GOC"/>
</dbReference>
<dbReference type="EMBL" id="KN568104">
    <property type="protein sequence ID" value="KHJ84522.1"/>
    <property type="molecule type" value="Genomic_DNA"/>
</dbReference>
<dbReference type="GO" id="GO:0046513">
    <property type="term" value="P:ceramide biosynthetic process"/>
    <property type="evidence" value="ECO:0007669"/>
    <property type="project" value="TreeGrafter"/>
</dbReference>
<dbReference type="AlphaFoldDB" id="A0A0B1SLX3"/>
<dbReference type="PANTHER" id="PTHR12879">
    <property type="entry name" value="SPHINGOLIPID DELTA 4 DESATURASE/C-4 HYDROXYLASE PROTEIN DES2"/>
    <property type="match status" value="1"/>
</dbReference>
<sequence length="62" mass="7289">MGQAVTKADFVWSYDEEPHASRRKEMLEKYPEIKQLFGQDPAFKVVVVFMVLAQIVFAWLLR</sequence>
<dbReference type="InterPro" id="IPR013866">
    <property type="entry name" value="Sphingolipid_d4-desaturase_N"/>
</dbReference>
<dbReference type="PANTHER" id="PTHR12879:SF8">
    <property type="entry name" value="SPHINGOLIPID DELTA(4)-DESATURASE DES1"/>
    <property type="match status" value="1"/>
</dbReference>
<name>A0A0B1SLX3_OESDE</name>
<evidence type="ECO:0000259" key="2">
    <source>
        <dbReference type="SMART" id="SM01269"/>
    </source>
</evidence>